<feature type="non-terminal residue" evidence="2">
    <location>
        <position position="86"/>
    </location>
</feature>
<evidence type="ECO:0000256" key="1">
    <source>
        <dbReference type="SAM" id="Phobius"/>
    </source>
</evidence>
<dbReference type="EMBL" id="UOFA01000084">
    <property type="protein sequence ID" value="VAW44157.1"/>
    <property type="molecule type" value="Genomic_DNA"/>
</dbReference>
<name>A0A3B0W0D1_9ZZZZ</name>
<dbReference type="AlphaFoldDB" id="A0A3B0W0D1"/>
<reference evidence="2" key="1">
    <citation type="submission" date="2018-06" db="EMBL/GenBank/DDBJ databases">
        <authorList>
            <person name="Zhirakovskaya E."/>
        </authorList>
    </citation>
    <scope>NUCLEOTIDE SEQUENCE</scope>
</reference>
<feature type="transmembrane region" description="Helical" evidence="1">
    <location>
        <begin position="64"/>
        <end position="85"/>
    </location>
</feature>
<protein>
    <submittedName>
        <fullName evidence="2">Uncharacterized protein</fullName>
    </submittedName>
</protein>
<gene>
    <name evidence="2" type="ORF">MNBD_GAMMA02-1006</name>
</gene>
<keyword evidence="1" id="KW-1133">Transmembrane helix</keyword>
<proteinExistence type="predicted"/>
<organism evidence="2">
    <name type="scientific">hydrothermal vent metagenome</name>
    <dbReference type="NCBI Taxonomy" id="652676"/>
    <lineage>
        <taxon>unclassified sequences</taxon>
        <taxon>metagenomes</taxon>
        <taxon>ecological metagenomes</taxon>
    </lineage>
</organism>
<evidence type="ECO:0000313" key="2">
    <source>
        <dbReference type="EMBL" id="VAW44157.1"/>
    </source>
</evidence>
<feature type="transmembrane region" description="Helical" evidence="1">
    <location>
        <begin position="30"/>
        <end position="52"/>
    </location>
</feature>
<accession>A0A3B0W0D1</accession>
<keyword evidence="1" id="KW-0812">Transmembrane</keyword>
<keyword evidence="1" id="KW-0472">Membrane</keyword>
<sequence>MYQLMIIFTALLLVTLLIHRFSGLHKNISILFLAQPLITAAAPLMVFIGGIISKQMAPSPSLVTLPLSLMIAYPAVANIPAAFLAK</sequence>